<protein>
    <submittedName>
        <fullName evidence="4">Short-chain dehydrogenase/reductase SDR</fullName>
    </submittedName>
</protein>
<reference evidence="4" key="2">
    <citation type="submission" date="2021-04" db="EMBL/GenBank/DDBJ databases">
        <authorList>
            <person name="Podell S."/>
        </authorList>
    </citation>
    <scope>NUCLEOTIDE SEQUENCE</scope>
    <source>
        <strain evidence="4">Hildebrandi</strain>
    </source>
</reference>
<dbReference type="InterPro" id="IPR053011">
    <property type="entry name" value="SDR_family_member_7"/>
</dbReference>
<organism evidence="4 5">
    <name type="scientific">Nitzschia inconspicua</name>
    <dbReference type="NCBI Taxonomy" id="303405"/>
    <lineage>
        <taxon>Eukaryota</taxon>
        <taxon>Sar</taxon>
        <taxon>Stramenopiles</taxon>
        <taxon>Ochrophyta</taxon>
        <taxon>Bacillariophyta</taxon>
        <taxon>Bacillariophyceae</taxon>
        <taxon>Bacillariophycidae</taxon>
        <taxon>Bacillariales</taxon>
        <taxon>Bacillariaceae</taxon>
        <taxon>Nitzschia</taxon>
    </lineage>
</organism>
<evidence type="ECO:0000313" key="5">
    <source>
        <dbReference type="Proteomes" id="UP000693970"/>
    </source>
</evidence>
<dbReference type="PANTHER" id="PTHR44269:SF2">
    <property type="entry name" value="DEHYDROGENASE_REDUCTASE SDR FAMILY MEMBER 7"/>
    <property type="match status" value="1"/>
</dbReference>
<name>A0A9K3PYR5_9STRA</name>
<evidence type="ECO:0000256" key="1">
    <source>
        <dbReference type="SAM" id="MobiDB-lite"/>
    </source>
</evidence>
<dbReference type="PROSITE" id="PS00061">
    <property type="entry name" value="ADH_SHORT"/>
    <property type="match status" value="1"/>
</dbReference>
<dbReference type="InterPro" id="IPR057326">
    <property type="entry name" value="KR_dom"/>
</dbReference>
<dbReference type="AlphaFoldDB" id="A0A9K3PYR5"/>
<feature type="chain" id="PRO_5039887986" evidence="2">
    <location>
        <begin position="28"/>
        <end position="362"/>
    </location>
</feature>
<keyword evidence="5" id="KW-1185">Reference proteome</keyword>
<feature type="signal peptide" evidence="2">
    <location>
        <begin position="1"/>
        <end position="27"/>
    </location>
</feature>
<comment type="caution">
    <text evidence="4">The sequence shown here is derived from an EMBL/GenBank/DDBJ whole genome shotgun (WGS) entry which is preliminary data.</text>
</comment>
<dbReference type="SMART" id="SM00822">
    <property type="entry name" value="PKS_KR"/>
    <property type="match status" value="1"/>
</dbReference>
<dbReference type="EMBL" id="JAGRRH010000009">
    <property type="protein sequence ID" value="KAG7364887.1"/>
    <property type="molecule type" value="Genomic_DNA"/>
</dbReference>
<dbReference type="InterPro" id="IPR002347">
    <property type="entry name" value="SDR_fam"/>
</dbReference>
<dbReference type="Pfam" id="PF00106">
    <property type="entry name" value="adh_short"/>
    <property type="match status" value="1"/>
</dbReference>
<evidence type="ECO:0000313" key="4">
    <source>
        <dbReference type="EMBL" id="KAG7364887.1"/>
    </source>
</evidence>
<dbReference type="InterPro" id="IPR020904">
    <property type="entry name" value="Sc_DH/Rdtase_CS"/>
</dbReference>
<evidence type="ECO:0000259" key="3">
    <source>
        <dbReference type="SMART" id="SM00822"/>
    </source>
</evidence>
<feature type="domain" description="Ketoreductase" evidence="3">
    <location>
        <begin position="51"/>
        <end position="246"/>
    </location>
</feature>
<keyword evidence="2" id="KW-0732">Signal</keyword>
<sequence length="362" mass="39860">MMMNIVRNAVAAAGAACALALVSTMDANPSLYLFDMLVVNDHRLKQYFHGKTIWITGASSGIGAELARQISRYGVRNLILTGRSEERLQAVADGCFATDGIGGDDAKTRDMTTISILPLDMSASAPEFQKAVDRLQNILGENQLDCVILNAGTGQLQPAFQTSSETTETIFQVNTFAPITICQILIERGILRQDKGRHVVVTSSVGAKIGVPLSASYAGSKWALHGYLHSLQAEMPWLRIDLVCPGPVDTHFHSNRPMDNSTKEKREVSGTDDVITKSSKKQLKMSVERCTRLYLSSLILQSGGEHWIAEQPTLLGLYINQYFPSAFQKVLNKIGPLRVQAWQDGKDLYDPDTWKNMGQEKK</sequence>
<dbReference type="OrthoDB" id="5307821at2759"/>
<evidence type="ECO:0000256" key="2">
    <source>
        <dbReference type="SAM" id="SignalP"/>
    </source>
</evidence>
<feature type="region of interest" description="Disordered" evidence="1">
    <location>
        <begin position="253"/>
        <end position="274"/>
    </location>
</feature>
<dbReference type="Proteomes" id="UP000693970">
    <property type="component" value="Unassembled WGS sequence"/>
</dbReference>
<gene>
    <name evidence="4" type="ORF">IV203_038090</name>
</gene>
<dbReference type="PANTHER" id="PTHR44269">
    <property type="entry name" value="DEHYDROGENASE/REDUCTASE SDR FAMILY MEMBER 7-RELATED"/>
    <property type="match status" value="1"/>
</dbReference>
<proteinExistence type="predicted"/>
<accession>A0A9K3PYR5</accession>
<reference evidence="4" key="1">
    <citation type="journal article" date="2021" name="Sci. Rep.">
        <title>Diploid genomic architecture of Nitzschia inconspicua, an elite biomass production diatom.</title>
        <authorList>
            <person name="Oliver A."/>
            <person name="Podell S."/>
            <person name="Pinowska A."/>
            <person name="Traller J.C."/>
            <person name="Smith S.R."/>
            <person name="McClure R."/>
            <person name="Beliaev A."/>
            <person name="Bohutskyi P."/>
            <person name="Hill E.A."/>
            <person name="Rabines A."/>
            <person name="Zheng H."/>
            <person name="Allen L.Z."/>
            <person name="Kuo A."/>
            <person name="Grigoriev I.V."/>
            <person name="Allen A.E."/>
            <person name="Hazlebeck D."/>
            <person name="Allen E.E."/>
        </authorList>
    </citation>
    <scope>NUCLEOTIDE SEQUENCE</scope>
    <source>
        <strain evidence="4">Hildebrandi</strain>
    </source>
</reference>